<proteinExistence type="inferred from homology"/>
<dbReference type="InterPro" id="IPR036388">
    <property type="entry name" value="WH-like_DNA-bd_sf"/>
</dbReference>
<dbReference type="GO" id="GO:0005829">
    <property type="term" value="C:cytosol"/>
    <property type="evidence" value="ECO:0007669"/>
    <property type="project" value="TreeGrafter"/>
</dbReference>
<dbReference type="Gene3D" id="3.40.190.290">
    <property type="match status" value="1"/>
</dbReference>
<reference evidence="6 7" key="1">
    <citation type="submission" date="2019-09" db="EMBL/GenBank/DDBJ databases">
        <title>Isolation of a novel species in the genus Cupriavidus from patients with sepsis using whole genome sequencing.</title>
        <authorList>
            <person name="Kweon O.J."/>
            <person name="Lee M.-K."/>
        </authorList>
    </citation>
    <scope>NUCLEOTIDE SEQUENCE [LARGE SCALE GENOMIC DNA]</scope>
    <source>
        <strain evidence="6 7">MKL-01</strain>
    </source>
</reference>
<dbReference type="AlphaFoldDB" id="A0A5M8ASY6"/>
<organism evidence="6 7">
    <name type="scientific">Cupriavidus cauae</name>
    <dbReference type="NCBI Taxonomy" id="2608999"/>
    <lineage>
        <taxon>Bacteria</taxon>
        <taxon>Pseudomonadati</taxon>
        <taxon>Pseudomonadota</taxon>
        <taxon>Betaproteobacteria</taxon>
        <taxon>Burkholderiales</taxon>
        <taxon>Burkholderiaceae</taxon>
        <taxon>Cupriavidus</taxon>
    </lineage>
</organism>
<dbReference type="InterPro" id="IPR000847">
    <property type="entry name" value="LysR_HTH_N"/>
</dbReference>
<keyword evidence="3" id="KW-0238">DNA-binding</keyword>
<dbReference type="Pfam" id="PF03466">
    <property type="entry name" value="LysR_substrate"/>
    <property type="match status" value="1"/>
</dbReference>
<name>A0A5M8ASY6_9BURK</name>
<evidence type="ECO:0000256" key="1">
    <source>
        <dbReference type="ARBA" id="ARBA00009437"/>
    </source>
</evidence>
<dbReference type="Pfam" id="PF00126">
    <property type="entry name" value="HTH_1"/>
    <property type="match status" value="1"/>
</dbReference>
<comment type="similarity">
    <text evidence="1">Belongs to the LysR transcriptional regulatory family.</text>
</comment>
<sequence>MPVSPDPNRDGALPAGLSERRLRYFYAAVAAGSIRAAADKLDVEPSVISRQIQQLEGELGATLLERRGRGVMPTEAAQLVLDHYRERLAGEETLLARLQELNGLQRGQIHIVAGEGFIDELIHAVLNEFCQRYPKIHVTLELMNVNEVVRAVAEDRAHVGLAYAPPPEPTLRVLTARRQPVCVIARPDHPLARRGKALTVADILPYPVGLMTPGFGLRQVIQLVELTEKVRFTAALTTNSIAALKHYASTGLGVTFLPALAVARELGDQLVALPVRNAVLEAADAQLIVRDKRPRSAAVKRLLDYLAEMTVLRADGQGGARTSRVRHRRTV</sequence>
<dbReference type="GO" id="GO:0003700">
    <property type="term" value="F:DNA-binding transcription factor activity"/>
    <property type="evidence" value="ECO:0007669"/>
    <property type="project" value="InterPro"/>
</dbReference>
<dbReference type="GO" id="GO:0003677">
    <property type="term" value="F:DNA binding"/>
    <property type="evidence" value="ECO:0007669"/>
    <property type="project" value="UniProtKB-KW"/>
</dbReference>
<evidence type="ECO:0000313" key="7">
    <source>
        <dbReference type="Proteomes" id="UP000324324"/>
    </source>
</evidence>
<dbReference type="PANTHER" id="PTHR30419">
    <property type="entry name" value="HTH-TYPE TRANSCRIPTIONAL REGULATOR YBHD"/>
    <property type="match status" value="1"/>
</dbReference>
<feature type="domain" description="HTH lysR-type" evidence="5">
    <location>
        <begin position="17"/>
        <end position="74"/>
    </location>
</feature>
<accession>A0A5M8ASY6</accession>
<evidence type="ECO:0000256" key="3">
    <source>
        <dbReference type="ARBA" id="ARBA00023125"/>
    </source>
</evidence>
<evidence type="ECO:0000259" key="5">
    <source>
        <dbReference type="PROSITE" id="PS50931"/>
    </source>
</evidence>
<evidence type="ECO:0000313" key="6">
    <source>
        <dbReference type="EMBL" id="KAA6125832.1"/>
    </source>
</evidence>
<keyword evidence="2" id="KW-0805">Transcription regulation</keyword>
<keyword evidence="7" id="KW-1185">Reference proteome</keyword>
<dbReference type="RefSeq" id="WP_149318074.1">
    <property type="nucleotide sequence ID" value="NZ_CP080294.1"/>
</dbReference>
<dbReference type="Proteomes" id="UP000324324">
    <property type="component" value="Unassembled WGS sequence"/>
</dbReference>
<dbReference type="PANTHER" id="PTHR30419:SF8">
    <property type="entry name" value="NITROGEN ASSIMILATION TRANSCRIPTIONAL ACTIVATOR-RELATED"/>
    <property type="match status" value="1"/>
</dbReference>
<comment type="caution">
    <text evidence="6">The sequence shown here is derived from an EMBL/GenBank/DDBJ whole genome shotgun (WGS) entry which is preliminary data.</text>
</comment>
<evidence type="ECO:0000256" key="4">
    <source>
        <dbReference type="ARBA" id="ARBA00023163"/>
    </source>
</evidence>
<keyword evidence="4" id="KW-0804">Transcription</keyword>
<dbReference type="InterPro" id="IPR036390">
    <property type="entry name" value="WH_DNA-bd_sf"/>
</dbReference>
<dbReference type="InterPro" id="IPR005119">
    <property type="entry name" value="LysR_subst-bd"/>
</dbReference>
<dbReference type="Gene3D" id="1.10.10.10">
    <property type="entry name" value="Winged helix-like DNA-binding domain superfamily/Winged helix DNA-binding domain"/>
    <property type="match status" value="1"/>
</dbReference>
<dbReference type="SUPFAM" id="SSF53850">
    <property type="entry name" value="Periplasmic binding protein-like II"/>
    <property type="match status" value="1"/>
</dbReference>
<dbReference type="EMBL" id="VWRN01000029">
    <property type="protein sequence ID" value="KAA6125832.1"/>
    <property type="molecule type" value="Genomic_DNA"/>
</dbReference>
<dbReference type="InterPro" id="IPR050950">
    <property type="entry name" value="HTH-type_LysR_regulators"/>
</dbReference>
<protein>
    <submittedName>
        <fullName evidence="6">LysR family transcriptional regulator</fullName>
    </submittedName>
</protein>
<gene>
    <name evidence="6" type="ORF">F1599_09950</name>
</gene>
<dbReference type="PROSITE" id="PS50931">
    <property type="entry name" value="HTH_LYSR"/>
    <property type="match status" value="1"/>
</dbReference>
<dbReference type="SUPFAM" id="SSF46785">
    <property type="entry name" value="Winged helix' DNA-binding domain"/>
    <property type="match status" value="1"/>
</dbReference>
<evidence type="ECO:0000256" key="2">
    <source>
        <dbReference type="ARBA" id="ARBA00023015"/>
    </source>
</evidence>